<keyword evidence="5 12" id="KW-0812">Transmembrane</keyword>
<evidence type="ECO:0000313" key="14">
    <source>
        <dbReference type="Proteomes" id="UP001283361"/>
    </source>
</evidence>
<reference evidence="13" key="1">
    <citation type="journal article" date="2023" name="G3 (Bethesda)">
        <title>A reference genome for the long-term kleptoplast-retaining sea slug Elysia crispata morphotype clarki.</title>
        <authorList>
            <person name="Eastman K.E."/>
            <person name="Pendleton A.L."/>
            <person name="Shaikh M.A."/>
            <person name="Suttiyut T."/>
            <person name="Ogas R."/>
            <person name="Tomko P."/>
            <person name="Gavelis G."/>
            <person name="Widhalm J.R."/>
            <person name="Wisecaver J.H."/>
        </authorList>
    </citation>
    <scope>NUCLEOTIDE SEQUENCE</scope>
    <source>
        <strain evidence="13">ECLA1</strain>
    </source>
</reference>
<dbReference type="GO" id="GO:0008375">
    <property type="term" value="F:acetylglucosaminyltransferase activity"/>
    <property type="evidence" value="ECO:0007669"/>
    <property type="project" value="TreeGrafter"/>
</dbReference>
<name>A0AAE1CMI4_9GAST</name>
<dbReference type="InterPro" id="IPR003406">
    <property type="entry name" value="Glyco_trans_14"/>
</dbReference>
<feature type="transmembrane region" description="Helical" evidence="12">
    <location>
        <begin position="28"/>
        <end position="49"/>
    </location>
</feature>
<evidence type="ECO:0000313" key="13">
    <source>
        <dbReference type="EMBL" id="KAK3712656.1"/>
    </source>
</evidence>
<keyword evidence="4" id="KW-0808">Transferase</keyword>
<comment type="caution">
    <text evidence="13">The sequence shown here is derived from an EMBL/GenBank/DDBJ whole genome shotgun (WGS) entry which is preliminary data.</text>
</comment>
<evidence type="ECO:0000256" key="6">
    <source>
        <dbReference type="ARBA" id="ARBA00022968"/>
    </source>
</evidence>
<evidence type="ECO:0000256" key="9">
    <source>
        <dbReference type="ARBA" id="ARBA00023180"/>
    </source>
</evidence>
<feature type="compositionally biased region" description="Basic residues" evidence="11">
    <location>
        <begin position="63"/>
        <end position="89"/>
    </location>
</feature>
<gene>
    <name evidence="13" type="ORF">RRG08_058559</name>
</gene>
<comment type="similarity">
    <text evidence="10">Belongs to the glycosyltransferase 14 family.</text>
</comment>
<sequence>MREIHGQGTISSWASLSRCLKPIVPTRSLVFSMIVIATVSCFLVSLTMYHKPPNPKGGEPRFKPLKHHEHHDHHDHHDHHGKSARKRLKPVHEVLQQPNDNADRTNRDTVRVSSGSSLSSSQQKSRSERLDDIARSLQQTRVDCSALFQNDERTVGRAVATAKILAAEEERIFQKNEHKMQKKVNEDSLAKQIQSEVKEWAGEFIRLTNKWYLNATQNCEMFKWSRGYINSPLTQEEEEFPIAYSILVFKDIEMVERLLRSIYRPQNRYCIHVDIKSDSEFYRAVKALVNCFSDNVRMSSRRLDVQWATYSVLEPELVCMQDLWDMDKEEQKNIQKAAPKDGPKVHSKKVKKHWKYFINLTGQEFPLKTNYELVQIIKALKGANSEEGTRKRANKGRWKSKAPYDIIPAKGGVHTLFNRATVDFILHTETARSFLEWVKGTDYPDETFFASINFNPHLKIPGTYNGTQMEENTSLTRYKQWYGRNCSSKQTVRGICIISTGDLYMLGPSPFLFANKFYLHEDRIVIGCLEEKIFNDTRDEFKGLKTFDTSYYSKQDFVINQVRG</sequence>
<protein>
    <recommendedName>
        <fullName evidence="15">Beta-1,3-galactosyl-O-glycosyl-glycoprotein beta-1,6-N-acetylglucosaminyltransferase</fullName>
    </recommendedName>
</protein>
<organism evidence="13 14">
    <name type="scientific">Elysia crispata</name>
    <name type="common">lettuce slug</name>
    <dbReference type="NCBI Taxonomy" id="231223"/>
    <lineage>
        <taxon>Eukaryota</taxon>
        <taxon>Metazoa</taxon>
        <taxon>Spiralia</taxon>
        <taxon>Lophotrochozoa</taxon>
        <taxon>Mollusca</taxon>
        <taxon>Gastropoda</taxon>
        <taxon>Heterobranchia</taxon>
        <taxon>Euthyneura</taxon>
        <taxon>Panpulmonata</taxon>
        <taxon>Sacoglossa</taxon>
        <taxon>Placobranchoidea</taxon>
        <taxon>Plakobranchidae</taxon>
        <taxon>Elysia</taxon>
    </lineage>
</organism>
<keyword evidence="8 12" id="KW-0472">Membrane</keyword>
<accession>A0AAE1CMI4</accession>
<feature type="compositionally biased region" description="Basic and acidic residues" evidence="11">
    <location>
        <begin position="101"/>
        <end position="110"/>
    </location>
</feature>
<evidence type="ECO:0000256" key="3">
    <source>
        <dbReference type="ARBA" id="ARBA00022676"/>
    </source>
</evidence>
<dbReference type="PANTHER" id="PTHR19297:SF185">
    <property type="entry name" value="BETA-1,3-GALACTOSYL-O-GLYCOSYL-GLYCOPROTEIN BETA-1,6-N-ACETYLGLUCOSAMINYLTRANSFERASE 3"/>
    <property type="match status" value="1"/>
</dbReference>
<evidence type="ECO:0008006" key="15">
    <source>
        <dbReference type="Google" id="ProtNLM"/>
    </source>
</evidence>
<keyword evidence="3" id="KW-0328">Glycosyltransferase</keyword>
<evidence type="ECO:0000256" key="11">
    <source>
        <dbReference type="SAM" id="MobiDB-lite"/>
    </source>
</evidence>
<evidence type="ECO:0000256" key="1">
    <source>
        <dbReference type="ARBA" id="ARBA00004606"/>
    </source>
</evidence>
<dbReference type="GO" id="GO:0016020">
    <property type="term" value="C:membrane"/>
    <property type="evidence" value="ECO:0007669"/>
    <property type="project" value="UniProtKB-SubCell"/>
</dbReference>
<evidence type="ECO:0000256" key="5">
    <source>
        <dbReference type="ARBA" id="ARBA00022692"/>
    </source>
</evidence>
<keyword evidence="7 12" id="KW-1133">Transmembrane helix</keyword>
<feature type="compositionally biased region" description="Low complexity" evidence="11">
    <location>
        <begin position="113"/>
        <end position="124"/>
    </location>
</feature>
<evidence type="ECO:0000256" key="12">
    <source>
        <dbReference type="SAM" id="Phobius"/>
    </source>
</evidence>
<dbReference type="EMBL" id="JAWDGP010007583">
    <property type="protein sequence ID" value="KAK3712656.1"/>
    <property type="molecule type" value="Genomic_DNA"/>
</dbReference>
<comment type="pathway">
    <text evidence="2">Protein modification; protein glycosylation.</text>
</comment>
<dbReference type="PANTHER" id="PTHR19297">
    <property type="entry name" value="GLYCOSYLTRANSFERASE 14 FAMILY MEMBER"/>
    <property type="match status" value="1"/>
</dbReference>
<evidence type="ECO:0000256" key="10">
    <source>
        <dbReference type="ARBA" id="ARBA00038150"/>
    </source>
</evidence>
<dbReference type="Proteomes" id="UP001283361">
    <property type="component" value="Unassembled WGS sequence"/>
</dbReference>
<keyword evidence="14" id="KW-1185">Reference proteome</keyword>
<comment type="subcellular location">
    <subcellularLocation>
        <location evidence="1">Membrane</location>
        <topology evidence="1">Single-pass type II membrane protein</topology>
    </subcellularLocation>
</comment>
<evidence type="ECO:0000256" key="7">
    <source>
        <dbReference type="ARBA" id="ARBA00022989"/>
    </source>
</evidence>
<evidence type="ECO:0000256" key="2">
    <source>
        <dbReference type="ARBA" id="ARBA00004922"/>
    </source>
</evidence>
<evidence type="ECO:0000256" key="8">
    <source>
        <dbReference type="ARBA" id="ARBA00023136"/>
    </source>
</evidence>
<dbReference type="AlphaFoldDB" id="A0AAE1CMI4"/>
<feature type="region of interest" description="Disordered" evidence="11">
    <location>
        <begin position="53"/>
        <end position="130"/>
    </location>
</feature>
<dbReference type="Pfam" id="PF02485">
    <property type="entry name" value="Branch"/>
    <property type="match status" value="2"/>
</dbReference>
<proteinExistence type="inferred from homology"/>
<keyword evidence="6" id="KW-0735">Signal-anchor</keyword>
<evidence type="ECO:0000256" key="4">
    <source>
        <dbReference type="ARBA" id="ARBA00022679"/>
    </source>
</evidence>
<keyword evidence="9" id="KW-0325">Glycoprotein</keyword>